<evidence type="ECO:0000256" key="1">
    <source>
        <dbReference type="SAM" id="SignalP"/>
    </source>
</evidence>
<protein>
    <submittedName>
        <fullName evidence="2">Uncharacterized protein</fullName>
    </submittedName>
</protein>
<dbReference type="AlphaFoldDB" id="A0A5D0R8S6"/>
<organism evidence="2 3">
    <name type="scientific">Maritimibacter fusiformis</name>
    <dbReference type="NCBI Taxonomy" id="2603819"/>
    <lineage>
        <taxon>Bacteria</taxon>
        <taxon>Pseudomonadati</taxon>
        <taxon>Pseudomonadota</taxon>
        <taxon>Alphaproteobacteria</taxon>
        <taxon>Rhodobacterales</taxon>
        <taxon>Roseobacteraceae</taxon>
        <taxon>Maritimibacter</taxon>
    </lineage>
</organism>
<sequence>MIRLVALVFALLTPVPGVAQQVLVLGGEHEDFTRLVIDTDVAADWVFGRVDGGFEFRPGRSDITYDLRRAFDRIPRTRIAEMEDRGGGRLFLSVDCACHGDAFDLRGGRVVLDIKDGTASASAAQFQATLPAAALPTLAETTAPAVAVAVGDRAGLPLIAPESPRDAGPELRFLPPGGVVAAEAGPIRPIEISLPDPPVTMAAPDPRVTETETALLEQIARAAAQGLVEADMSTMQDEIAAATHPLGEPPTARPELPPAPVPPPPVSARDHVAVTTSLDRAAGGRAETEDGGACIDPALLALETWGAPVENGTEIGAYRARLLGEFDIANGEGVTELARYYVFIGFGAEALAVIRRHPDDVVRADLLAAMAQIMDHGHADADGPLAGQAECDGATALWAVLAAKRLDVGQPINRRAVLLSFGALSAQHRRHLGPILAQKFLDIGDTETAAAIRSASERGAPTPTPALGLVSARLARATGDAEAADTHLDALIEDGSGVLPEALLERVETTLSRGEVVPEATIDLIESLEFERRGSAAGRQLRAARLEALASASRFDEAFALLAQSSGGNDLPAGRHEDLTDRLTRKLASDASDATFLRQVVALNAKTTPLEAETRRAVAARLIDLGFTDRARGLLDGGSALPEPEDRLLYARVALREGKPKVAVGYLAGLDGAAAQRLRAEAMAAASDHLGAASEYEELGDAAAETETAWLGGLWDRLADLEGEPRAAAARLMLQDGPDQGLQNGPPLARSRGLVAASAEVRATLQRILDEVPGPRD</sequence>
<keyword evidence="1" id="KW-0732">Signal</keyword>
<name>A0A5D0R8S6_9RHOB</name>
<dbReference type="Proteomes" id="UP000322080">
    <property type="component" value="Unassembled WGS sequence"/>
</dbReference>
<feature type="chain" id="PRO_5023150964" evidence="1">
    <location>
        <begin position="20"/>
        <end position="777"/>
    </location>
</feature>
<evidence type="ECO:0000313" key="3">
    <source>
        <dbReference type="Proteomes" id="UP000322080"/>
    </source>
</evidence>
<evidence type="ECO:0000313" key="2">
    <source>
        <dbReference type="EMBL" id="TYB77887.1"/>
    </source>
</evidence>
<proteinExistence type="predicted"/>
<keyword evidence="3" id="KW-1185">Reference proteome</keyword>
<accession>A0A5D0R8S6</accession>
<dbReference type="EMBL" id="VSIY01000015">
    <property type="protein sequence ID" value="TYB77887.1"/>
    <property type="molecule type" value="Genomic_DNA"/>
</dbReference>
<gene>
    <name evidence="2" type="ORF">FVF75_16750</name>
</gene>
<comment type="caution">
    <text evidence="2">The sequence shown here is derived from an EMBL/GenBank/DDBJ whole genome shotgun (WGS) entry which is preliminary data.</text>
</comment>
<reference evidence="2 3" key="1">
    <citation type="submission" date="2019-08" db="EMBL/GenBank/DDBJ databases">
        <title>Identification of a novel species of the genus Boseongicola.</title>
        <authorList>
            <person name="Zhang X.-Q."/>
        </authorList>
    </citation>
    <scope>NUCLEOTIDE SEQUENCE [LARGE SCALE GENOMIC DNA]</scope>
    <source>
        <strain evidence="2 3">HY14</strain>
    </source>
</reference>
<feature type="signal peptide" evidence="1">
    <location>
        <begin position="1"/>
        <end position="19"/>
    </location>
</feature>
<dbReference type="RefSeq" id="WP_148379925.1">
    <property type="nucleotide sequence ID" value="NZ_VSIY01000015.1"/>
</dbReference>